<dbReference type="CDD" id="cd00200">
    <property type="entry name" value="WD40"/>
    <property type="match status" value="1"/>
</dbReference>
<evidence type="ECO:0000256" key="3">
    <source>
        <dbReference type="PROSITE-ProRule" id="PRU00221"/>
    </source>
</evidence>
<gene>
    <name evidence="4" type="ORF">SteCoe_34115</name>
</gene>
<dbReference type="Pfam" id="PF00400">
    <property type="entry name" value="WD40"/>
    <property type="match status" value="5"/>
</dbReference>
<dbReference type="InterPro" id="IPR036322">
    <property type="entry name" value="WD40_repeat_dom_sf"/>
</dbReference>
<dbReference type="OrthoDB" id="283099at2759"/>
<evidence type="ECO:0000313" key="4">
    <source>
        <dbReference type="EMBL" id="OMJ68424.1"/>
    </source>
</evidence>
<keyword evidence="1 3" id="KW-0853">WD repeat</keyword>
<protein>
    <submittedName>
        <fullName evidence="4">Uncharacterized protein</fullName>
    </submittedName>
</protein>
<sequence>MVDISVYQGHYKAVRCACLSLDRKYLATGSEDCMVIVWLMKDMKVFKAFNGHKGIVLCVCISDDGKYMASGDINDKILLWDLGNFTSRFLCGHYKGISCLVFADDGMMISGSWDGIVSVWNVHSGKCDFSLLGHKSSINCMVFICKDNILVTGSDDKTLRLWSLHERRQVFIIQAAEVRINCLIFALGLNAIIYGSGDSTGKDNSVKTLYINSWIQESLISNFRYPVNTIEINTTENFLFTGSSDLLTIYNLINKVQIKTIKNKFPIYFLKWINNDNIFYSINRSSLHFYSINKNTEEKIQFPGHYNKITSSIWSKCKKYIITSSGDNNSFPQDFTIKIWDIKSQNHIKTINFLAQELTCIFIIKKQKEISYLAIGCSDNIIIYDWEKDKITRCYKMLKSKIVNLSFCLYKKLIVGINSYNMSAYIIKY</sequence>
<dbReference type="InterPro" id="IPR020472">
    <property type="entry name" value="WD40_PAC1"/>
</dbReference>
<dbReference type="PANTHER" id="PTHR19848:SF8">
    <property type="entry name" value="F-BOX AND WD REPEAT DOMAIN CONTAINING 7"/>
    <property type="match status" value="1"/>
</dbReference>
<dbReference type="Gene3D" id="2.130.10.10">
    <property type="entry name" value="YVTN repeat-like/Quinoprotein amine dehydrogenase"/>
    <property type="match status" value="2"/>
</dbReference>
<comment type="caution">
    <text evidence="4">The sequence shown here is derived from an EMBL/GenBank/DDBJ whole genome shotgun (WGS) entry which is preliminary data.</text>
</comment>
<dbReference type="PROSITE" id="PS50294">
    <property type="entry name" value="WD_REPEATS_REGION"/>
    <property type="match status" value="4"/>
</dbReference>
<dbReference type="SUPFAM" id="SSF50978">
    <property type="entry name" value="WD40 repeat-like"/>
    <property type="match status" value="1"/>
</dbReference>
<dbReference type="SMART" id="SM00320">
    <property type="entry name" value="WD40"/>
    <property type="match status" value="8"/>
</dbReference>
<dbReference type="AlphaFoldDB" id="A0A1R2AV58"/>
<dbReference type="InterPro" id="IPR015943">
    <property type="entry name" value="WD40/YVTN_repeat-like_dom_sf"/>
</dbReference>
<accession>A0A1R2AV58</accession>
<feature type="repeat" description="WD" evidence="3">
    <location>
        <begin position="7"/>
        <end position="48"/>
    </location>
</feature>
<dbReference type="PRINTS" id="PR00320">
    <property type="entry name" value="GPROTEINBRPT"/>
</dbReference>
<evidence type="ECO:0000256" key="1">
    <source>
        <dbReference type="ARBA" id="ARBA00022574"/>
    </source>
</evidence>
<keyword evidence="2" id="KW-0677">Repeat</keyword>
<dbReference type="PROSITE" id="PS00678">
    <property type="entry name" value="WD_REPEATS_1"/>
    <property type="match status" value="2"/>
</dbReference>
<organism evidence="4 5">
    <name type="scientific">Stentor coeruleus</name>
    <dbReference type="NCBI Taxonomy" id="5963"/>
    <lineage>
        <taxon>Eukaryota</taxon>
        <taxon>Sar</taxon>
        <taxon>Alveolata</taxon>
        <taxon>Ciliophora</taxon>
        <taxon>Postciliodesmatophora</taxon>
        <taxon>Heterotrichea</taxon>
        <taxon>Heterotrichida</taxon>
        <taxon>Stentoridae</taxon>
        <taxon>Stentor</taxon>
    </lineage>
</organism>
<dbReference type="PANTHER" id="PTHR19848">
    <property type="entry name" value="WD40 REPEAT PROTEIN"/>
    <property type="match status" value="1"/>
</dbReference>
<dbReference type="PROSITE" id="PS50082">
    <property type="entry name" value="WD_REPEATS_2"/>
    <property type="match status" value="4"/>
</dbReference>
<dbReference type="InterPro" id="IPR001680">
    <property type="entry name" value="WD40_rpt"/>
</dbReference>
<feature type="repeat" description="WD" evidence="3">
    <location>
        <begin position="90"/>
        <end position="130"/>
    </location>
</feature>
<evidence type="ECO:0000256" key="2">
    <source>
        <dbReference type="ARBA" id="ARBA00022737"/>
    </source>
</evidence>
<dbReference type="InterPro" id="IPR019775">
    <property type="entry name" value="WD40_repeat_CS"/>
</dbReference>
<feature type="repeat" description="WD" evidence="3">
    <location>
        <begin position="49"/>
        <end position="82"/>
    </location>
</feature>
<feature type="repeat" description="WD" evidence="3">
    <location>
        <begin position="131"/>
        <end position="172"/>
    </location>
</feature>
<evidence type="ECO:0000313" key="5">
    <source>
        <dbReference type="Proteomes" id="UP000187209"/>
    </source>
</evidence>
<proteinExistence type="predicted"/>
<reference evidence="4 5" key="1">
    <citation type="submission" date="2016-11" db="EMBL/GenBank/DDBJ databases">
        <title>The macronuclear genome of Stentor coeruleus: a giant cell with tiny introns.</title>
        <authorList>
            <person name="Slabodnick M."/>
            <person name="Ruby J.G."/>
            <person name="Reiff S.B."/>
            <person name="Swart E.C."/>
            <person name="Gosai S."/>
            <person name="Prabakaran S."/>
            <person name="Witkowska E."/>
            <person name="Larue G.E."/>
            <person name="Fisher S."/>
            <person name="Freeman R.M."/>
            <person name="Gunawardena J."/>
            <person name="Chu W."/>
            <person name="Stover N.A."/>
            <person name="Gregory B.D."/>
            <person name="Nowacki M."/>
            <person name="Derisi J."/>
            <person name="Roy S.W."/>
            <person name="Marshall W.F."/>
            <person name="Sood P."/>
        </authorList>
    </citation>
    <scope>NUCLEOTIDE SEQUENCE [LARGE SCALE GENOMIC DNA]</scope>
    <source>
        <strain evidence="4">WM001</strain>
    </source>
</reference>
<dbReference type="EMBL" id="MPUH01001332">
    <property type="protein sequence ID" value="OMJ68424.1"/>
    <property type="molecule type" value="Genomic_DNA"/>
</dbReference>
<dbReference type="Proteomes" id="UP000187209">
    <property type="component" value="Unassembled WGS sequence"/>
</dbReference>
<keyword evidence="5" id="KW-1185">Reference proteome</keyword>
<name>A0A1R2AV58_9CILI</name>